<dbReference type="GO" id="GO:0005829">
    <property type="term" value="C:cytosol"/>
    <property type="evidence" value="ECO:0007669"/>
    <property type="project" value="TreeGrafter"/>
</dbReference>
<dbReference type="InterPro" id="IPR016032">
    <property type="entry name" value="Sig_transdc_resp-reg_C-effctor"/>
</dbReference>
<dbReference type="SUPFAM" id="SSF52172">
    <property type="entry name" value="CheY-like"/>
    <property type="match status" value="1"/>
</dbReference>
<dbReference type="RefSeq" id="WP_121088351.1">
    <property type="nucleotide sequence ID" value="NZ_RBZU01000008.1"/>
</dbReference>
<dbReference type="PROSITE" id="PS51755">
    <property type="entry name" value="OMPR_PHOB"/>
    <property type="match status" value="1"/>
</dbReference>
<dbReference type="InterPro" id="IPR011006">
    <property type="entry name" value="CheY-like_superfamily"/>
</dbReference>
<dbReference type="Proteomes" id="UP000270342">
    <property type="component" value="Unassembled WGS sequence"/>
</dbReference>
<comment type="caution">
    <text evidence="8">The sequence shown here is derived from an EMBL/GenBank/DDBJ whole genome shotgun (WGS) entry which is preliminary data.</text>
</comment>
<dbReference type="PANTHER" id="PTHR48111:SF1">
    <property type="entry name" value="TWO-COMPONENT RESPONSE REGULATOR ORR33"/>
    <property type="match status" value="1"/>
</dbReference>
<accession>A0A494XMV0</accession>
<keyword evidence="9" id="KW-1185">Reference proteome</keyword>
<dbReference type="OrthoDB" id="8999844at2"/>
<evidence type="ECO:0000256" key="3">
    <source>
        <dbReference type="ARBA" id="ARBA00023015"/>
    </source>
</evidence>
<dbReference type="GO" id="GO:0032993">
    <property type="term" value="C:protein-DNA complex"/>
    <property type="evidence" value="ECO:0007669"/>
    <property type="project" value="TreeGrafter"/>
</dbReference>
<evidence type="ECO:0000256" key="6">
    <source>
        <dbReference type="PROSITE-ProRule" id="PRU01091"/>
    </source>
</evidence>
<dbReference type="InterPro" id="IPR039420">
    <property type="entry name" value="WalR-like"/>
</dbReference>
<dbReference type="GO" id="GO:0000156">
    <property type="term" value="F:phosphorelay response regulator activity"/>
    <property type="evidence" value="ECO:0007669"/>
    <property type="project" value="TreeGrafter"/>
</dbReference>
<proteinExistence type="predicted"/>
<reference evidence="8 9" key="1">
    <citation type="submission" date="2018-10" db="EMBL/GenBank/DDBJ databases">
        <title>Robbsia sp. DHC34, isolated from soil.</title>
        <authorList>
            <person name="Gao Z.-H."/>
            <person name="Qiu L.-H."/>
        </authorList>
    </citation>
    <scope>NUCLEOTIDE SEQUENCE [LARGE SCALE GENOMIC DNA]</scope>
    <source>
        <strain evidence="8 9">DHC34</strain>
    </source>
</reference>
<dbReference type="Pfam" id="PF00486">
    <property type="entry name" value="Trans_reg_C"/>
    <property type="match status" value="1"/>
</dbReference>
<dbReference type="Gene3D" id="3.40.50.2300">
    <property type="match status" value="1"/>
</dbReference>
<dbReference type="SUPFAM" id="SSF46894">
    <property type="entry name" value="C-terminal effector domain of the bipartite response regulators"/>
    <property type="match status" value="1"/>
</dbReference>
<feature type="DNA-binding region" description="OmpR/PhoB-type" evidence="6">
    <location>
        <begin position="137"/>
        <end position="236"/>
    </location>
</feature>
<name>A0A494XMV0_9BURK</name>
<evidence type="ECO:0000259" key="7">
    <source>
        <dbReference type="PROSITE" id="PS51755"/>
    </source>
</evidence>
<evidence type="ECO:0000256" key="1">
    <source>
        <dbReference type="ARBA" id="ARBA00022553"/>
    </source>
</evidence>
<keyword evidence="4 6" id="KW-0238">DNA-binding</keyword>
<dbReference type="SMART" id="SM00862">
    <property type="entry name" value="Trans_reg_C"/>
    <property type="match status" value="1"/>
</dbReference>
<keyword evidence="3" id="KW-0805">Transcription regulation</keyword>
<keyword evidence="1" id="KW-0597">Phosphoprotein</keyword>
<organism evidence="8 9">
    <name type="scientific">Pararobbsia silviterrae</name>
    <dbReference type="NCBI Taxonomy" id="1792498"/>
    <lineage>
        <taxon>Bacteria</taxon>
        <taxon>Pseudomonadati</taxon>
        <taxon>Pseudomonadota</taxon>
        <taxon>Betaproteobacteria</taxon>
        <taxon>Burkholderiales</taxon>
        <taxon>Burkholderiaceae</taxon>
        <taxon>Pararobbsia</taxon>
    </lineage>
</organism>
<dbReference type="GO" id="GO:0000976">
    <property type="term" value="F:transcription cis-regulatory region binding"/>
    <property type="evidence" value="ECO:0007669"/>
    <property type="project" value="TreeGrafter"/>
</dbReference>
<dbReference type="Gene3D" id="1.10.10.10">
    <property type="entry name" value="Winged helix-like DNA-binding domain superfamily/Winged helix DNA-binding domain"/>
    <property type="match status" value="1"/>
</dbReference>
<keyword evidence="5" id="KW-0804">Transcription</keyword>
<evidence type="ECO:0000256" key="2">
    <source>
        <dbReference type="ARBA" id="ARBA00023012"/>
    </source>
</evidence>
<dbReference type="PANTHER" id="PTHR48111">
    <property type="entry name" value="REGULATOR OF RPOS"/>
    <property type="match status" value="1"/>
</dbReference>
<evidence type="ECO:0000313" key="9">
    <source>
        <dbReference type="Proteomes" id="UP000270342"/>
    </source>
</evidence>
<dbReference type="InterPro" id="IPR036388">
    <property type="entry name" value="WH-like_DNA-bd_sf"/>
</dbReference>
<dbReference type="AlphaFoldDB" id="A0A494XMV0"/>
<gene>
    <name evidence="8" type="ORF">D7S86_18600</name>
</gene>
<sequence>MRILLIAADSVQTRYLSKALTEAAHSLECQTEWRDAIFVASSERFDAVVLHANAFEDIANADIVSSVRELAGHTRGATLAVIADLPDPAVRSELLWLGVDACFTRQFSFMELHERLRRLDALRIKRRDGAPRAPGETSRDTTDDTLKLDASARAAVQGDRRAALSRHEFMVLECLLRAREATMERAEMTRYAWPDKDEINPAGVNLVISHLRKKLDAACFDVRIETVAGVGYRLVTSRAMQRAC</sequence>
<evidence type="ECO:0000256" key="5">
    <source>
        <dbReference type="ARBA" id="ARBA00023163"/>
    </source>
</evidence>
<dbReference type="InterPro" id="IPR001867">
    <property type="entry name" value="OmpR/PhoB-type_DNA-bd"/>
</dbReference>
<protein>
    <submittedName>
        <fullName evidence="8">DNA-binding response regulator</fullName>
    </submittedName>
</protein>
<dbReference type="CDD" id="cd00383">
    <property type="entry name" value="trans_reg_C"/>
    <property type="match status" value="1"/>
</dbReference>
<evidence type="ECO:0000256" key="4">
    <source>
        <dbReference type="ARBA" id="ARBA00023125"/>
    </source>
</evidence>
<dbReference type="EMBL" id="RBZU01000008">
    <property type="protein sequence ID" value="RKP51948.1"/>
    <property type="molecule type" value="Genomic_DNA"/>
</dbReference>
<dbReference type="GO" id="GO:0006355">
    <property type="term" value="P:regulation of DNA-templated transcription"/>
    <property type="evidence" value="ECO:0007669"/>
    <property type="project" value="InterPro"/>
</dbReference>
<keyword evidence="2" id="KW-0902">Two-component regulatory system</keyword>
<evidence type="ECO:0000313" key="8">
    <source>
        <dbReference type="EMBL" id="RKP51948.1"/>
    </source>
</evidence>
<feature type="domain" description="OmpR/PhoB-type" evidence="7">
    <location>
        <begin position="137"/>
        <end position="236"/>
    </location>
</feature>